<keyword evidence="1" id="KW-0472">Membrane</keyword>
<proteinExistence type="predicted"/>
<evidence type="ECO:0008006" key="4">
    <source>
        <dbReference type="Google" id="ProtNLM"/>
    </source>
</evidence>
<reference evidence="2 3" key="1">
    <citation type="submission" date="2017-09" db="EMBL/GenBank/DDBJ databases">
        <title>Depth-based differentiation of microbial function through sediment-hosted aquifers and enrichment of novel symbionts in the deep terrestrial subsurface.</title>
        <authorList>
            <person name="Probst A.J."/>
            <person name="Ladd B."/>
            <person name="Jarett J.K."/>
            <person name="Geller-Mcgrath D.E."/>
            <person name="Sieber C.M."/>
            <person name="Emerson J.B."/>
            <person name="Anantharaman K."/>
            <person name="Thomas B.C."/>
            <person name="Malmstrom R."/>
            <person name="Stieglmeier M."/>
            <person name="Klingl A."/>
            <person name="Woyke T."/>
            <person name="Ryan C.M."/>
            <person name="Banfield J.F."/>
        </authorList>
    </citation>
    <scope>NUCLEOTIDE SEQUENCE [LARGE SCALE GENOMIC DNA]</scope>
    <source>
        <strain evidence="2">CG11_big_fil_rev_8_21_14_0_20_36_8</strain>
    </source>
</reference>
<feature type="transmembrane region" description="Helical" evidence="1">
    <location>
        <begin position="6"/>
        <end position="22"/>
    </location>
</feature>
<dbReference type="EMBL" id="PCVM01000104">
    <property type="protein sequence ID" value="PIQ73087.1"/>
    <property type="molecule type" value="Genomic_DNA"/>
</dbReference>
<organism evidence="2 3">
    <name type="scientific">Candidatus Roizmanbacteria bacterium CG11_big_fil_rev_8_21_14_0_20_36_8</name>
    <dbReference type="NCBI Taxonomy" id="1974856"/>
    <lineage>
        <taxon>Bacteria</taxon>
        <taxon>Candidatus Roizmaniibacteriota</taxon>
    </lineage>
</organism>
<evidence type="ECO:0000313" key="2">
    <source>
        <dbReference type="EMBL" id="PIQ73087.1"/>
    </source>
</evidence>
<evidence type="ECO:0000313" key="3">
    <source>
        <dbReference type="Proteomes" id="UP000231056"/>
    </source>
</evidence>
<sequence>MLKVIIGAIIVVIVGAGSYLYYKSSQEKLATPPKETAITTVTKKPTPSPTPNQVAVDEYSIEILNGSGIAGEAGRAQALLENSDY</sequence>
<keyword evidence="1" id="KW-0812">Transmembrane</keyword>
<feature type="non-terminal residue" evidence="2">
    <location>
        <position position="85"/>
    </location>
</feature>
<gene>
    <name evidence="2" type="ORF">COV58_04365</name>
</gene>
<dbReference type="AlphaFoldDB" id="A0A2M6ITA5"/>
<protein>
    <recommendedName>
        <fullName evidence="4">LytR/CpsA/Psr regulator C-terminal domain-containing protein</fullName>
    </recommendedName>
</protein>
<name>A0A2M6ITA5_9BACT</name>
<dbReference type="Proteomes" id="UP000231056">
    <property type="component" value="Unassembled WGS sequence"/>
</dbReference>
<keyword evidence="1" id="KW-1133">Transmembrane helix</keyword>
<accession>A0A2M6ITA5</accession>
<comment type="caution">
    <text evidence="2">The sequence shown here is derived from an EMBL/GenBank/DDBJ whole genome shotgun (WGS) entry which is preliminary data.</text>
</comment>
<evidence type="ECO:0000256" key="1">
    <source>
        <dbReference type="SAM" id="Phobius"/>
    </source>
</evidence>